<reference evidence="1 3" key="1">
    <citation type="journal article" date="2018" name="Int. J. Syst. Evol. Microbiol.">
        <title>Micromonospora globbae sp. nov., an endophytic actinomycete isolated from roots of Globba winitii C. H. Wright.</title>
        <authorList>
            <person name="Kuncharoen N."/>
            <person name="Pittayakhajonwut P."/>
            <person name="Tanasupawat S."/>
        </authorList>
    </citation>
    <scope>NUCLEOTIDE SEQUENCE [LARGE SCALE GENOMIC DNA]</scope>
    <source>
        <strain evidence="1 3">WPS1-2</strain>
    </source>
</reference>
<gene>
    <name evidence="1" type="ORF">D7I43_03415</name>
    <name evidence="2" type="ORF">OG994_07075</name>
</gene>
<evidence type="ECO:0000313" key="3">
    <source>
        <dbReference type="Proteomes" id="UP000285744"/>
    </source>
</evidence>
<keyword evidence="4" id="KW-1185">Reference proteome</keyword>
<dbReference type="EMBL" id="RAQQ01000002">
    <property type="protein sequence ID" value="RKF28797.1"/>
    <property type="molecule type" value="Genomic_DNA"/>
</dbReference>
<organism evidence="1 3">
    <name type="scientific">Micromonospora globbae</name>
    <dbReference type="NCBI Taxonomy" id="1894969"/>
    <lineage>
        <taxon>Bacteria</taxon>
        <taxon>Bacillati</taxon>
        <taxon>Actinomycetota</taxon>
        <taxon>Actinomycetes</taxon>
        <taxon>Micromonosporales</taxon>
        <taxon>Micromonosporaceae</taxon>
        <taxon>Micromonospora</taxon>
    </lineage>
</organism>
<name>A0A420F799_9ACTN</name>
<evidence type="ECO:0000313" key="2">
    <source>
        <dbReference type="EMBL" id="WUP51257.1"/>
    </source>
</evidence>
<dbReference type="OrthoDB" id="3336201at2"/>
<dbReference type="Proteomes" id="UP000285744">
    <property type="component" value="Unassembled WGS sequence"/>
</dbReference>
<dbReference type="Proteomes" id="UP001432190">
    <property type="component" value="Chromosome"/>
</dbReference>
<evidence type="ECO:0000313" key="4">
    <source>
        <dbReference type="Proteomes" id="UP001432190"/>
    </source>
</evidence>
<dbReference type="RefSeq" id="WP_120326884.1">
    <property type="nucleotide sequence ID" value="NZ_CP108084.1"/>
</dbReference>
<dbReference type="AlphaFoldDB" id="A0A420F799"/>
<evidence type="ECO:0000313" key="1">
    <source>
        <dbReference type="EMBL" id="RKF28797.1"/>
    </source>
</evidence>
<proteinExistence type="predicted"/>
<dbReference type="EMBL" id="CP108084">
    <property type="protein sequence ID" value="WUP51257.1"/>
    <property type="molecule type" value="Genomic_DNA"/>
</dbReference>
<protein>
    <submittedName>
        <fullName evidence="1">Uncharacterized protein</fullName>
    </submittedName>
</protein>
<reference evidence="2" key="2">
    <citation type="submission" date="2022-10" db="EMBL/GenBank/DDBJ databases">
        <title>The complete genomes of actinobacterial strains from the NBC collection.</title>
        <authorList>
            <person name="Joergensen T.S."/>
            <person name="Alvarez Arevalo M."/>
            <person name="Sterndorff E.B."/>
            <person name="Faurdal D."/>
            <person name="Vuksanovic O."/>
            <person name="Mourched A.-S."/>
            <person name="Charusanti P."/>
            <person name="Shaw S."/>
            <person name="Blin K."/>
            <person name="Weber T."/>
        </authorList>
    </citation>
    <scope>NUCLEOTIDE SEQUENCE</scope>
    <source>
        <strain evidence="2">NBC_00256</strain>
    </source>
</reference>
<sequence>MDRTPSLLVDTSTLLWLRLDSFAPARHTPPWEAAALECLVLFDRVLLDGPTIHANRERLQWTTDVGPGFQILDLDPQAVSDLYLRGAELFQQMPDVRLRDVLPGGHTPPALAAEYPGTHFYPSTYWDDVVRGLDRREETRGVLRAFTSAFGSQPRVFGHGPLLLIRLFYYLALQESAGSALLLDRSKAYHDDSPEYGHASRILGVFTEQVRAAYLQRKEKWLGAAQPAVPTPVLAHYVKATAERRGWSLGRVIAWLREQPEVHAFRAGMAALTDATERGDARTIDEIMAELDEAAQQWSVRLGTPVHRRTIPVTVALPFVESQVRVPLPNLPRTPGRKLLVFINMLLSSD</sequence>
<accession>A0A420F799</accession>